<accession>A0A0R1E1M7</accession>
<feature type="signal peptide" evidence="1">
    <location>
        <begin position="1"/>
        <end position="21"/>
    </location>
</feature>
<proteinExistence type="predicted"/>
<dbReference type="AlphaFoldDB" id="A0A0R1E1M7"/>
<keyword evidence="4" id="KW-1185">Reference proteome</keyword>
<dbReference type="EMBL" id="CM000160">
    <property type="protein sequence ID" value="KRK03064.1"/>
    <property type="molecule type" value="Genomic_DNA"/>
</dbReference>
<reference evidence="3" key="1">
    <citation type="submission" date="2006-01" db="EMBL/GenBank/DDBJ databases">
        <title>The Genome of Drosophila yakuba.</title>
        <authorList>
            <consortium name="The Drosophila yakuba Sequencing Consortium"/>
        </authorList>
    </citation>
    <scope>NUCLEOTIDE SEQUENCE</scope>
    <source>
        <strain evidence="3">Tai18E2</strain>
    </source>
</reference>
<reference evidence="3" key="4">
    <citation type="submission" date="2015-11" db="EMBL/GenBank/DDBJ databases">
        <authorList>
            <consortium name="FlyBase"/>
        </authorList>
    </citation>
    <scope>NUCLEOTIDE SEQUENCE</scope>
    <source>
        <strain evidence="3">Tai18E2</strain>
    </source>
</reference>
<evidence type="ECO:0000256" key="1">
    <source>
        <dbReference type="SAM" id="SignalP"/>
    </source>
</evidence>
<organism evidence="3 4">
    <name type="scientific">Drosophila yakuba</name>
    <name type="common">Fruit fly</name>
    <dbReference type="NCBI Taxonomy" id="7245"/>
    <lineage>
        <taxon>Eukaryota</taxon>
        <taxon>Metazoa</taxon>
        <taxon>Ecdysozoa</taxon>
        <taxon>Arthropoda</taxon>
        <taxon>Hexapoda</taxon>
        <taxon>Insecta</taxon>
        <taxon>Pterygota</taxon>
        <taxon>Neoptera</taxon>
        <taxon>Endopterygota</taxon>
        <taxon>Diptera</taxon>
        <taxon>Brachycera</taxon>
        <taxon>Muscomorpha</taxon>
        <taxon>Ephydroidea</taxon>
        <taxon>Drosophilidae</taxon>
        <taxon>Drosophila</taxon>
        <taxon>Sophophora</taxon>
    </lineage>
</organism>
<dbReference type="Proteomes" id="UP000002282">
    <property type="component" value="Chromosome 3R"/>
</dbReference>
<dbReference type="EMBL" id="CM000160">
    <property type="protein sequence ID" value="KRK03065.1"/>
    <property type="molecule type" value="Genomic_DNA"/>
</dbReference>
<evidence type="ECO:0000313" key="3">
    <source>
        <dbReference type="EMBL" id="KRK03065.1"/>
    </source>
</evidence>
<evidence type="ECO:0008006" key="5">
    <source>
        <dbReference type="Google" id="ProtNLM"/>
    </source>
</evidence>
<protein>
    <recommendedName>
        <fullName evidence="5">Seminal fluid protein</fullName>
    </recommendedName>
</protein>
<dbReference type="KEGG" id="dya:Dyak_GE28767"/>
<name>A0A0R1E1M7_DROYA</name>
<keyword evidence="1" id="KW-0732">Signal</keyword>
<gene>
    <name evidence="3" type="primary">Dyak\GE28767</name>
    <name evidence="2" type="synonym">Dyak\GE27669</name>
    <name evidence="2" type="ORF">Dyak_GE27669</name>
    <name evidence="3" type="ORF">Dyak_GE28767</name>
</gene>
<dbReference type="KEGG" id="dya:Dyak_GE27669"/>
<evidence type="ECO:0000313" key="4">
    <source>
        <dbReference type="Proteomes" id="UP000002282"/>
    </source>
</evidence>
<reference evidence="3 4" key="3">
    <citation type="journal article" date="2007" name="PLoS Biol.">
        <title>Principles of genome evolution in the Drosophila melanogaster species group.</title>
        <authorList>
            <person name="Ranz J.M."/>
            <person name="Maurin D."/>
            <person name="Chan Y.S."/>
            <person name="von Grotthuss M."/>
            <person name="Hillier L.W."/>
            <person name="Roote J."/>
            <person name="Ashburner M."/>
            <person name="Bergman C.M."/>
        </authorList>
    </citation>
    <scope>NUCLEOTIDE SEQUENCE [LARGE SCALE GENOMIC DNA]</scope>
    <source>
        <strain evidence="3">Tai18E2</strain>
        <strain evidence="4">Tai18E2 / Tucson 14021-0261.01</strain>
    </source>
</reference>
<feature type="chain" id="PRO_5014238686" description="Seminal fluid protein" evidence="1">
    <location>
        <begin position="22"/>
        <end position="160"/>
    </location>
</feature>
<reference evidence="3 4" key="2">
    <citation type="journal article" date="2007" name="Nature">
        <title>Evolution of genes and genomes on the Drosophila phylogeny.</title>
        <authorList>
            <consortium name="Drosophila 12 Genomes Consortium"/>
            <person name="Clark A.G."/>
            <person name="Eisen M.B."/>
            <person name="Smith D.R."/>
            <person name="Bergman C.M."/>
            <person name="Oliver B."/>
            <person name="Markow T.A."/>
            <person name="Kaufman T.C."/>
            <person name="Kellis M."/>
            <person name="Gelbart W."/>
            <person name="Iyer V.N."/>
            <person name="Pollard D.A."/>
            <person name="Sackton T.B."/>
            <person name="Larracuente A.M."/>
            <person name="Singh N.D."/>
            <person name="Abad J.P."/>
            <person name="Abt D.N."/>
            <person name="Adryan B."/>
            <person name="Aguade M."/>
            <person name="Akashi H."/>
            <person name="Anderson W.W."/>
            <person name="Aquadro C.F."/>
            <person name="Ardell D.H."/>
            <person name="Arguello R."/>
            <person name="Artieri C.G."/>
            <person name="Barbash D.A."/>
            <person name="Barker D."/>
            <person name="Barsanti P."/>
            <person name="Batterham P."/>
            <person name="Batzoglou S."/>
            <person name="Begun D."/>
            <person name="Bhutkar A."/>
            <person name="Blanco E."/>
            <person name="Bosak S.A."/>
            <person name="Bradley R.K."/>
            <person name="Brand A.D."/>
            <person name="Brent M.R."/>
            <person name="Brooks A.N."/>
            <person name="Brown R.H."/>
            <person name="Butlin R.K."/>
            <person name="Caggese C."/>
            <person name="Calvi B.R."/>
            <person name="Bernardo de Carvalho A."/>
            <person name="Caspi A."/>
            <person name="Castrezana S."/>
            <person name="Celniker S.E."/>
            <person name="Chang J.L."/>
            <person name="Chapple C."/>
            <person name="Chatterji S."/>
            <person name="Chinwalla A."/>
            <person name="Civetta A."/>
            <person name="Clifton S.W."/>
            <person name="Comeron J.M."/>
            <person name="Costello J.C."/>
            <person name="Coyne J.A."/>
            <person name="Daub J."/>
            <person name="David R.G."/>
            <person name="Delcher A.L."/>
            <person name="Delehaunty K."/>
            <person name="Do C.B."/>
            <person name="Ebling H."/>
            <person name="Edwards K."/>
            <person name="Eickbush T."/>
            <person name="Evans J.D."/>
            <person name="Filipski A."/>
            <person name="Findeiss S."/>
            <person name="Freyhult E."/>
            <person name="Fulton L."/>
            <person name="Fulton R."/>
            <person name="Garcia A.C."/>
            <person name="Gardiner A."/>
            <person name="Garfield D.A."/>
            <person name="Garvin B.E."/>
            <person name="Gibson G."/>
            <person name="Gilbert D."/>
            <person name="Gnerre S."/>
            <person name="Godfrey J."/>
            <person name="Good R."/>
            <person name="Gotea V."/>
            <person name="Gravely B."/>
            <person name="Greenberg A.J."/>
            <person name="Griffiths-Jones S."/>
            <person name="Gross S."/>
            <person name="Guigo R."/>
            <person name="Gustafson E.A."/>
            <person name="Haerty W."/>
            <person name="Hahn M.W."/>
            <person name="Halligan D.L."/>
            <person name="Halpern A.L."/>
            <person name="Halter G.M."/>
            <person name="Han M.V."/>
            <person name="Heger A."/>
            <person name="Hillier L."/>
            <person name="Hinrichs A.S."/>
            <person name="Holmes I."/>
            <person name="Hoskins R.A."/>
            <person name="Hubisz M.J."/>
            <person name="Hultmark D."/>
            <person name="Huntley M.A."/>
            <person name="Jaffe D.B."/>
            <person name="Jagadeeshan S."/>
            <person name="Jeck W.R."/>
            <person name="Johnson J."/>
            <person name="Jones C.D."/>
            <person name="Jordan W.C."/>
            <person name="Karpen G.H."/>
            <person name="Kataoka E."/>
            <person name="Keightley P.D."/>
            <person name="Kheradpour P."/>
            <person name="Kirkness E.F."/>
            <person name="Koerich L.B."/>
            <person name="Kristiansen K."/>
            <person name="Kudrna D."/>
            <person name="Kulathinal R.J."/>
            <person name="Kumar S."/>
            <person name="Kwok R."/>
            <person name="Lander E."/>
            <person name="Langley C.H."/>
            <person name="Lapoint R."/>
            <person name="Lazzaro B.P."/>
            <person name="Lee S.J."/>
            <person name="Levesque L."/>
            <person name="Li R."/>
            <person name="Lin C.F."/>
            <person name="Lin M.F."/>
            <person name="Lindblad-Toh K."/>
            <person name="Llopart A."/>
            <person name="Long M."/>
            <person name="Low L."/>
            <person name="Lozovsky E."/>
            <person name="Lu J."/>
            <person name="Luo M."/>
            <person name="Machado C.A."/>
            <person name="Makalowski W."/>
            <person name="Marzo M."/>
            <person name="Matsuda M."/>
            <person name="Matzkin L."/>
            <person name="McAllister B."/>
            <person name="McBride C.S."/>
            <person name="McKernan B."/>
            <person name="McKernan K."/>
            <person name="Mendez-Lago M."/>
            <person name="Minx P."/>
            <person name="Mollenhauer M.U."/>
            <person name="Montooth K."/>
            <person name="Mount S.M."/>
            <person name="Mu X."/>
            <person name="Myers E."/>
            <person name="Negre B."/>
            <person name="Newfeld S."/>
            <person name="Nielsen R."/>
            <person name="Noor M.A."/>
            <person name="O'Grady P."/>
            <person name="Pachter L."/>
            <person name="Papaceit M."/>
            <person name="Parisi M.J."/>
            <person name="Parisi M."/>
            <person name="Parts L."/>
            <person name="Pedersen J.S."/>
            <person name="Pesole G."/>
            <person name="Phillippy A.M."/>
            <person name="Ponting C.P."/>
            <person name="Pop M."/>
            <person name="Porcelli D."/>
            <person name="Powell J.R."/>
            <person name="Prohaska S."/>
            <person name="Pruitt K."/>
            <person name="Puig M."/>
            <person name="Quesneville H."/>
            <person name="Ram K.R."/>
            <person name="Rand D."/>
            <person name="Rasmussen M.D."/>
            <person name="Reed L.K."/>
            <person name="Reenan R."/>
            <person name="Reily A."/>
            <person name="Remington K.A."/>
            <person name="Rieger T.T."/>
            <person name="Ritchie M.G."/>
            <person name="Robin C."/>
            <person name="Rogers Y.H."/>
            <person name="Rohde C."/>
            <person name="Rozas J."/>
            <person name="Rubenfield M.J."/>
            <person name="Ruiz A."/>
            <person name="Russo S."/>
            <person name="Salzberg S.L."/>
            <person name="Sanchez-Gracia A."/>
            <person name="Saranga D.J."/>
            <person name="Sato H."/>
            <person name="Schaeffer S.W."/>
            <person name="Schatz M.C."/>
            <person name="Schlenke T."/>
            <person name="Schwartz R."/>
            <person name="Segarra C."/>
            <person name="Singh R.S."/>
            <person name="Sirot L."/>
            <person name="Sirota M."/>
            <person name="Sisneros N.B."/>
            <person name="Smith C.D."/>
            <person name="Smith T.F."/>
            <person name="Spieth J."/>
            <person name="Stage D.E."/>
            <person name="Stark A."/>
            <person name="Stephan W."/>
            <person name="Strausberg R.L."/>
            <person name="Strempel S."/>
            <person name="Sturgill D."/>
            <person name="Sutton G."/>
            <person name="Sutton G.G."/>
            <person name="Tao W."/>
            <person name="Teichmann S."/>
            <person name="Tobari Y.N."/>
            <person name="Tomimura Y."/>
            <person name="Tsolas J.M."/>
            <person name="Valente V.L."/>
            <person name="Venter E."/>
            <person name="Venter J.C."/>
            <person name="Vicario S."/>
            <person name="Vieira F.G."/>
            <person name="Vilella A.J."/>
            <person name="Villasante A."/>
            <person name="Walenz B."/>
            <person name="Wang J."/>
            <person name="Wasserman M."/>
            <person name="Watts T."/>
            <person name="Wilson D."/>
            <person name="Wilson R.K."/>
            <person name="Wing R.A."/>
            <person name="Wolfner M.F."/>
            <person name="Wong A."/>
            <person name="Wong G.K."/>
            <person name="Wu C.I."/>
            <person name="Wu G."/>
            <person name="Yamamoto D."/>
            <person name="Yang H.P."/>
            <person name="Yang S.P."/>
            <person name="Yorke J.A."/>
            <person name="Yoshida K."/>
            <person name="Zdobnov E."/>
            <person name="Zhang P."/>
            <person name="Zhang Y."/>
            <person name="Zimin A.V."/>
            <person name="Baldwin J."/>
            <person name="Abdouelleil A."/>
            <person name="Abdulkadir J."/>
            <person name="Abebe A."/>
            <person name="Abera B."/>
            <person name="Abreu J."/>
            <person name="Acer S.C."/>
            <person name="Aftuck L."/>
            <person name="Alexander A."/>
            <person name="An P."/>
            <person name="Anderson E."/>
            <person name="Anderson S."/>
            <person name="Arachi H."/>
            <person name="Azer M."/>
            <person name="Bachantsang P."/>
            <person name="Barry A."/>
            <person name="Bayul T."/>
            <person name="Berlin A."/>
            <person name="Bessette D."/>
            <person name="Bloom T."/>
            <person name="Blye J."/>
            <person name="Boguslavskiy L."/>
            <person name="Bonnet C."/>
            <person name="Boukhgalter B."/>
            <person name="Bourzgui I."/>
            <person name="Brown A."/>
            <person name="Cahill P."/>
            <person name="Channer S."/>
            <person name="Cheshatsang Y."/>
            <person name="Chuda L."/>
            <person name="Citroen M."/>
            <person name="Collymore A."/>
            <person name="Cooke P."/>
            <person name="Costello M."/>
            <person name="D'Aco K."/>
            <person name="Daza R."/>
            <person name="De Haan G."/>
            <person name="DeGray S."/>
            <person name="DeMaso C."/>
            <person name="Dhargay N."/>
            <person name="Dooley K."/>
            <person name="Dooley E."/>
            <person name="Doricent M."/>
            <person name="Dorje P."/>
            <person name="Dorjee K."/>
            <person name="Dupes A."/>
            <person name="Elong R."/>
            <person name="Falk J."/>
            <person name="Farina A."/>
            <person name="Faro S."/>
            <person name="Ferguson D."/>
            <person name="Fisher S."/>
            <person name="Foley C.D."/>
            <person name="Franke A."/>
            <person name="Friedrich D."/>
            <person name="Gadbois L."/>
            <person name="Gearin G."/>
            <person name="Gearin C.R."/>
            <person name="Giannoukos G."/>
            <person name="Goode T."/>
            <person name="Graham J."/>
            <person name="Grandbois E."/>
            <person name="Grewal S."/>
            <person name="Gyaltsen K."/>
            <person name="Hafez N."/>
            <person name="Hagos B."/>
            <person name="Hall J."/>
            <person name="Henson C."/>
            <person name="Hollinger A."/>
            <person name="Honan T."/>
            <person name="Huard M.D."/>
            <person name="Hughes L."/>
            <person name="Hurhula B."/>
            <person name="Husby M.E."/>
            <person name="Kamat A."/>
            <person name="Kanga B."/>
            <person name="Kashin S."/>
            <person name="Khazanovich D."/>
            <person name="Kisner P."/>
            <person name="Lance K."/>
            <person name="Lara M."/>
            <person name="Lee W."/>
            <person name="Lennon N."/>
            <person name="Letendre F."/>
            <person name="LeVine R."/>
            <person name="Lipovsky A."/>
            <person name="Liu X."/>
            <person name="Liu J."/>
            <person name="Liu S."/>
            <person name="Lokyitsang T."/>
            <person name="Lokyitsang Y."/>
            <person name="Lubonja R."/>
            <person name="Lui A."/>
            <person name="MacDonald P."/>
            <person name="Magnisalis V."/>
            <person name="Maru K."/>
            <person name="Matthews C."/>
            <person name="McCusker W."/>
            <person name="McDonough S."/>
            <person name="Mehta T."/>
            <person name="Meldrim J."/>
            <person name="Meneus L."/>
            <person name="Mihai O."/>
            <person name="Mihalev A."/>
            <person name="Mihova T."/>
            <person name="Mittelman R."/>
            <person name="Mlenga V."/>
            <person name="Montmayeur A."/>
            <person name="Mulrain L."/>
            <person name="Navidi A."/>
            <person name="Naylor J."/>
            <person name="Negash T."/>
            <person name="Nguyen T."/>
            <person name="Nguyen N."/>
            <person name="Nicol R."/>
            <person name="Norbu C."/>
            <person name="Norbu N."/>
            <person name="Novod N."/>
            <person name="O'Neill B."/>
            <person name="Osman S."/>
            <person name="Markiewicz E."/>
            <person name="Oyono O.L."/>
            <person name="Patti C."/>
            <person name="Phunkhang P."/>
            <person name="Pierre F."/>
            <person name="Priest M."/>
            <person name="Raghuraman S."/>
            <person name="Rege F."/>
            <person name="Reyes R."/>
            <person name="Rise C."/>
            <person name="Rogov P."/>
            <person name="Ross K."/>
            <person name="Ryan E."/>
            <person name="Settipalli S."/>
            <person name="Shea T."/>
            <person name="Sherpa N."/>
            <person name="Shi L."/>
            <person name="Shih D."/>
            <person name="Sparrow T."/>
            <person name="Spaulding J."/>
            <person name="Stalker J."/>
            <person name="Stange-Thomann N."/>
            <person name="Stavropoulos S."/>
            <person name="Stone C."/>
            <person name="Strader C."/>
            <person name="Tesfaye S."/>
            <person name="Thomson T."/>
            <person name="Thoulutsang Y."/>
            <person name="Thoulutsang D."/>
            <person name="Topham K."/>
            <person name="Topping I."/>
            <person name="Tsamla T."/>
            <person name="Vassiliev H."/>
            <person name="Vo A."/>
            <person name="Wangchuk T."/>
            <person name="Wangdi T."/>
            <person name="Weiand M."/>
            <person name="Wilkinson J."/>
            <person name="Wilson A."/>
            <person name="Yadav S."/>
            <person name="Young G."/>
            <person name="Yu Q."/>
            <person name="Zembek L."/>
            <person name="Zhong D."/>
            <person name="Zimmer A."/>
            <person name="Zwirko Z."/>
            <person name="Jaffe D.B."/>
            <person name="Alvarez P."/>
            <person name="Brockman W."/>
            <person name="Butler J."/>
            <person name="Chin C."/>
            <person name="Gnerre S."/>
            <person name="Grabherr M."/>
            <person name="Kleber M."/>
            <person name="Mauceli E."/>
            <person name="MacCallum I."/>
        </authorList>
    </citation>
    <scope>NUCLEOTIDE SEQUENCE [LARGE SCALE GENOMIC DNA]</scope>
    <source>
        <strain evidence="3">Tai18E2</strain>
        <strain evidence="4">Tai18E2 / Tucson 14021-0261.01</strain>
    </source>
</reference>
<dbReference type="OrthoDB" id="7850879at2759"/>
<evidence type="ECO:0000313" key="2">
    <source>
        <dbReference type="EMBL" id="KRK03064.1"/>
    </source>
</evidence>
<sequence>MRHLTVVVSCILIVLLPCVLGARSTLIKSHYRSVVKPKQNVIKARTNQTTQLKYGDHAGKFYNHCTDIFKEKNLVSQVIRGMISGILDRLNEVCLDKPIHPLIHKVFTETLLCGGSMSEAIDSVIDILFGKIERNCRERPGFRSYYILTSAENEIVESKG</sequence>